<dbReference type="InterPro" id="IPR028238">
    <property type="entry name" value="Ntox46"/>
</dbReference>
<feature type="compositionally biased region" description="Acidic residues" evidence="1">
    <location>
        <begin position="135"/>
        <end position="151"/>
    </location>
</feature>
<feature type="region of interest" description="Disordered" evidence="1">
    <location>
        <begin position="129"/>
        <end position="161"/>
    </location>
</feature>
<evidence type="ECO:0000313" key="3">
    <source>
        <dbReference type="EMBL" id="SFF19159.1"/>
    </source>
</evidence>
<gene>
    <name evidence="3" type="ORF">SAMN02745121_07416</name>
</gene>
<dbReference type="OrthoDB" id="9807902at2"/>
<dbReference type="Proteomes" id="UP000199400">
    <property type="component" value="Unassembled WGS sequence"/>
</dbReference>
<dbReference type="EMBL" id="FOMX01000034">
    <property type="protein sequence ID" value="SFF19159.1"/>
    <property type="molecule type" value="Genomic_DNA"/>
</dbReference>
<protein>
    <submittedName>
        <fullName evidence="3">Zn-binding Pro-Ala-Ala-Arg (PAAR) domain-containing protein, incolved in TypeVI secretion</fullName>
    </submittedName>
</protein>
<dbReference type="Pfam" id="PF15538">
    <property type="entry name" value="Ntox46"/>
    <property type="match status" value="1"/>
</dbReference>
<proteinExistence type="predicted"/>
<keyword evidence="4" id="KW-1185">Reference proteome</keyword>
<evidence type="ECO:0000313" key="4">
    <source>
        <dbReference type="Proteomes" id="UP000199400"/>
    </source>
</evidence>
<dbReference type="CDD" id="cd14738">
    <property type="entry name" value="PAAR_2"/>
    <property type="match status" value="1"/>
</dbReference>
<accession>A0A1I2GQ83</accession>
<dbReference type="InterPro" id="IPR008727">
    <property type="entry name" value="PAAR_motif"/>
</dbReference>
<reference evidence="4" key="1">
    <citation type="submission" date="2016-10" db="EMBL/GenBank/DDBJ databases">
        <authorList>
            <person name="Varghese N."/>
            <person name="Submissions S."/>
        </authorList>
    </citation>
    <scope>NUCLEOTIDE SEQUENCE [LARGE SCALE GENOMIC DNA]</scope>
    <source>
        <strain evidence="4">ATCC 25963</strain>
    </source>
</reference>
<dbReference type="STRING" id="54.SAMN02745121_07416"/>
<sequence>MPDAARISDFHVCPKVEPGPVPHVGGPIFSGSANVIVGFLPAARKGDSVVCFPVGPSDRIQQGSATVLINHRQAARRTDPAVHVGGDRIVGGCPSVVIGDSTQSFVFRAAARVGTPFCEECERKRLEYDTHDDSAVPDEPDVETATLDDEAPPAGGRSGRDVFADLDLSKHELAGQHDEDDGLSEARLQARYAVAYQFYAAHATGPIKPSDILSHIKGIDLQKPVVVRSFAGRTMYQRSIPGAGVGQYFTLDPSITPEQVGCSPISYGMVDGKPGPPPLLREPREVEFGDPALGLQSTAAPIVDDWSLKDPRKDTRVAVYCAGGATQVMIPRKFHPPAGAEACPG</sequence>
<evidence type="ECO:0000259" key="2">
    <source>
        <dbReference type="Pfam" id="PF15538"/>
    </source>
</evidence>
<dbReference type="RefSeq" id="WP_096327023.1">
    <property type="nucleotide sequence ID" value="NZ_FOMX01000034.1"/>
</dbReference>
<organism evidence="3 4">
    <name type="scientific">Nannocystis exedens</name>
    <dbReference type="NCBI Taxonomy" id="54"/>
    <lineage>
        <taxon>Bacteria</taxon>
        <taxon>Pseudomonadati</taxon>
        <taxon>Myxococcota</taxon>
        <taxon>Polyangia</taxon>
        <taxon>Nannocystales</taxon>
        <taxon>Nannocystaceae</taxon>
        <taxon>Nannocystis</taxon>
    </lineage>
</organism>
<dbReference type="AlphaFoldDB" id="A0A1I2GQ83"/>
<feature type="domain" description="Bacterial toxin 46" evidence="2">
    <location>
        <begin position="206"/>
        <end position="312"/>
    </location>
</feature>
<dbReference type="Gene3D" id="2.60.200.60">
    <property type="match status" value="2"/>
</dbReference>
<name>A0A1I2GQ83_9BACT</name>
<dbReference type="Pfam" id="PF05488">
    <property type="entry name" value="PAAR_motif"/>
    <property type="match status" value="1"/>
</dbReference>
<evidence type="ECO:0000256" key="1">
    <source>
        <dbReference type="SAM" id="MobiDB-lite"/>
    </source>
</evidence>